<organism evidence="1 2">
    <name type="scientific">Chitiniphilus purpureus</name>
    <dbReference type="NCBI Taxonomy" id="2981137"/>
    <lineage>
        <taxon>Bacteria</taxon>
        <taxon>Pseudomonadati</taxon>
        <taxon>Pseudomonadota</taxon>
        <taxon>Betaproteobacteria</taxon>
        <taxon>Neisseriales</taxon>
        <taxon>Chitinibacteraceae</taxon>
        <taxon>Chitiniphilus</taxon>
    </lineage>
</organism>
<protein>
    <submittedName>
        <fullName evidence="1">Aryl-sulfate sulfotransferase</fullName>
    </submittedName>
</protein>
<dbReference type="InterPro" id="IPR010262">
    <property type="entry name" value="Arylsulfotransferase_bact"/>
</dbReference>
<name>A0ABY6DM81_9NEIS</name>
<keyword evidence="2" id="KW-1185">Reference proteome</keyword>
<dbReference type="Proteomes" id="UP001061302">
    <property type="component" value="Chromosome"/>
</dbReference>
<evidence type="ECO:0000313" key="1">
    <source>
        <dbReference type="EMBL" id="UXY15480.1"/>
    </source>
</evidence>
<proteinExistence type="predicted"/>
<dbReference type="InterPro" id="IPR053143">
    <property type="entry name" value="Arylsulfate_ST"/>
</dbReference>
<dbReference type="SUPFAM" id="SSF63829">
    <property type="entry name" value="Calcium-dependent phosphotriesterase"/>
    <property type="match status" value="1"/>
</dbReference>
<dbReference type="RefSeq" id="WP_263124890.1">
    <property type="nucleotide sequence ID" value="NZ_CP106753.1"/>
</dbReference>
<reference evidence="1" key="1">
    <citation type="submission" date="2022-10" db="EMBL/GenBank/DDBJ databases">
        <title>Chitiniphilus purpureus sp. nov., a novel chitin-degrading bacterium isolated from crawfish pond sediment.</title>
        <authorList>
            <person name="Li K."/>
        </authorList>
    </citation>
    <scope>NUCLEOTIDE SEQUENCE</scope>
    <source>
        <strain evidence="1">CD1</strain>
    </source>
</reference>
<gene>
    <name evidence="1" type="ORF">N8I74_00240</name>
</gene>
<evidence type="ECO:0000313" key="2">
    <source>
        <dbReference type="Proteomes" id="UP001061302"/>
    </source>
</evidence>
<dbReference type="PANTHER" id="PTHR35340:SF5">
    <property type="entry name" value="ASST-DOMAIN-CONTAINING PROTEIN"/>
    <property type="match status" value="1"/>
</dbReference>
<sequence>MLRKTVQCRRTLPQLCRHAGYGGAATPAVAVRMAYGLLAAAVDTSPEHSMGHPTVYPTGATRYDPTAAWSGYTLFQAADLGALLIDMNGREVKLWRGLQGFPNKLLPGGQVLGSTGRRDPRHGFQDQLDLVQVDWDGRIVWRFSELEHIADPGQPARWYARQHHDFQREGNPVGYYAPQAEPSVVGGSTLLLVHEDVVQPAISEYTLLDDKFIEVGWDGKVLWEWRASDHYDELGLDEAARAAIHRNPNLRQRSDGPVGDWLHINALSRLGPNRHYDAGDARFHPDNLIWDAREANLIAITDRQSGRVVWRLGPRYDGNAAERALGWIIGQHHAHLIPHGLPGEGNLLVFDNGGWAGYGAPHPAAPHGLQHVRRDHSRVLEIDPVTLQVVWQYTPAEAGFTVPLDAARFYSPFISSAQRLPNGNTLITEGANGRVFEVTREHRLVWEYISPYWGGGGDSGRPALNLVYRAYRVPYDWVPQLPHPDETAIAPIDVTTFRVPGAAAPGRVQETVVDSVDLAQPDAAFCVALETERRRGG</sequence>
<accession>A0ABY6DM81</accession>
<dbReference type="EMBL" id="CP106753">
    <property type="protein sequence ID" value="UXY15480.1"/>
    <property type="molecule type" value="Genomic_DNA"/>
</dbReference>
<dbReference type="Pfam" id="PF05935">
    <property type="entry name" value="Arylsulfotrans"/>
    <property type="match status" value="1"/>
</dbReference>
<dbReference type="PANTHER" id="PTHR35340">
    <property type="entry name" value="PQQ ENZYME REPEAT PROTEIN-RELATED"/>
    <property type="match status" value="1"/>
</dbReference>